<dbReference type="SUPFAM" id="SSF52540">
    <property type="entry name" value="P-loop containing nucleoside triphosphate hydrolases"/>
    <property type="match status" value="1"/>
</dbReference>
<comment type="similarity">
    <text evidence="13">Belongs to the helicase family. AddA subfamily.</text>
</comment>
<evidence type="ECO:0000256" key="13">
    <source>
        <dbReference type="HAMAP-Rule" id="MF_01451"/>
    </source>
</evidence>
<keyword evidence="7 13" id="KW-0067">ATP-binding</keyword>
<keyword evidence="6 13" id="KW-0269">Exonuclease</keyword>
<feature type="region of interest" description="Disordered" evidence="15">
    <location>
        <begin position="528"/>
        <end position="549"/>
    </location>
</feature>
<dbReference type="InterPro" id="IPR000212">
    <property type="entry name" value="DNA_helicase_UvrD/REP"/>
</dbReference>
<dbReference type="GO" id="GO:0043138">
    <property type="term" value="F:3'-5' DNA helicase activity"/>
    <property type="evidence" value="ECO:0007669"/>
    <property type="project" value="UniProtKB-UniRule"/>
</dbReference>
<proteinExistence type="inferred from homology"/>
<dbReference type="Pfam" id="PF12705">
    <property type="entry name" value="PDDEXK_1"/>
    <property type="match status" value="1"/>
</dbReference>
<dbReference type="SUPFAM" id="SSF52980">
    <property type="entry name" value="Restriction endonuclease-like"/>
    <property type="match status" value="1"/>
</dbReference>
<evidence type="ECO:0000256" key="10">
    <source>
        <dbReference type="ARBA" id="ARBA00023235"/>
    </source>
</evidence>
<dbReference type="Proteomes" id="UP000061546">
    <property type="component" value="Chromosome"/>
</dbReference>
<evidence type="ECO:0000256" key="2">
    <source>
        <dbReference type="ARBA" id="ARBA00022741"/>
    </source>
</evidence>
<dbReference type="PANTHER" id="PTHR11070">
    <property type="entry name" value="UVRD / RECB / PCRA DNA HELICASE FAMILY MEMBER"/>
    <property type="match status" value="1"/>
</dbReference>
<dbReference type="GO" id="GO:0016887">
    <property type="term" value="F:ATP hydrolysis activity"/>
    <property type="evidence" value="ECO:0007669"/>
    <property type="project" value="RHEA"/>
</dbReference>
<comment type="catalytic activity">
    <reaction evidence="12 13">
        <text>ATP + H2O = ADP + phosphate + H(+)</text>
        <dbReference type="Rhea" id="RHEA:13065"/>
        <dbReference type="ChEBI" id="CHEBI:15377"/>
        <dbReference type="ChEBI" id="CHEBI:15378"/>
        <dbReference type="ChEBI" id="CHEBI:30616"/>
        <dbReference type="ChEBI" id="CHEBI:43474"/>
        <dbReference type="ChEBI" id="CHEBI:456216"/>
        <dbReference type="EC" id="5.6.2.4"/>
    </reaction>
</comment>
<dbReference type="InterPro" id="IPR027417">
    <property type="entry name" value="P-loop_NTPase"/>
</dbReference>
<evidence type="ECO:0000256" key="9">
    <source>
        <dbReference type="ARBA" id="ARBA00023204"/>
    </source>
</evidence>
<dbReference type="STRING" id="1074467.JP39_05825"/>
<dbReference type="InterPro" id="IPR014152">
    <property type="entry name" value="AddA"/>
</dbReference>
<evidence type="ECO:0000256" key="14">
    <source>
        <dbReference type="PROSITE-ProRule" id="PRU00560"/>
    </source>
</evidence>
<keyword evidence="2 13" id="KW-0547">Nucleotide-binding</keyword>
<evidence type="ECO:0000256" key="5">
    <source>
        <dbReference type="ARBA" id="ARBA00022806"/>
    </source>
</evidence>
<dbReference type="InterPro" id="IPR011335">
    <property type="entry name" value="Restrct_endonuc-II-like"/>
</dbReference>
<reference evidence="18 19" key="1">
    <citation type="submission" date="2015-08" db="EMBL/GenBank/DDBJ databases">
        <title>Genomic sequence of Lactobacillus heilongjiangensis DSM 28069, isolated from Chinese traditional pickle.</title>
        <authorList>
            <person name="Jiang X."/>
            <person name="Zheng B."/>
            <person name="Cheng H."/>
        </authorList>
    </citation>
    <scope>NUCLEOTIDE SEQUENCE [LARGE SCALE GENOMIC DNA]</scope>
    <source>
        <strain evidence="18 19">DSM 28069</strain>
    </source>
</reference>
<name>A0A0K2LC88_9LACO</name>
<comment type="catalytic activity">
    <reaction evidence="11 13">
        <text>Couples ATP hydrolysis with the unwinding of duplex DNA by translocating in the 3'-5' direction.</text>
        <dbReference type="EC" id="5.6.2.4"/>
    </reaction>
</comment>
<dbReference type="GO" id="GO:0033202">
    <property type="term" value="C:DNA helicase complex"/>
    <property type="evidence" value="ECO:0007669"/>
    <property type="project" value="TreeGrafter"/>
</dbReference>
<dbReference type="Gene3D" id="3.90.320.10">
    <property type="match status" value="1"/>
</dbReference>
<dbReference type="OrthoDB" id="9810135at2"/>
<dbReference type="Pfam" id="PF13361">
    <property type="entry name" value="UvrD_C"/>
    <property type="match status" value="1"/>
</dbReference>
<dbReference type="InterPro" id="IPR014017">
    <property type="entry name" value="DNA_helicase_UvrD-like_C"/>
</dbReference>
<feature type="domain" description="UvrD-like helicase C-terminal" evidence="17">
    <location>
        <begin position="514"/>
        <end position="812"/>
    </location>
</feature>
<comment type="function">
    <text evidence="13">The heterodimer acts as both an ATP-dependent DNA helicase and an ATP-dependent, dual-direction single-stranded exonuclease. Recognizes the chi site generating a DNA molecule suitable for the initiation of homologous recombination. The AddA nuclease domain is required for chi fragment generation; this subunit has the helicase and 3' -&gt; 5' nuclease activities.</text>
</comment>
<dbReference type="RefSeq" id="WP_041501037.1">
    <property type="nucleotide sequence ID" value="NZ_BJDV01000015.1"/>
</dbReference>
<evidence type="ECO:0000259" key="16">
    <source>
        <dbReference type="PROSITE" id="PS51198"/>
    </source>
</evidence>
<dbReference type="GO" id="GO:0003690">
    <property type="term" value="F:double-stranded DNA binding"/>
    <property type="evidence" value="ECO:0007669"/>
    <property type="project" value="UniProtKB-UniRule"/>
</dbReference>
<evidence type="ECO:0000256" key="1">
    <source>
        <dbReference type="ARBA" id="ARBA00022722"/>
    </source>
</evidence>
<evidence type="ECO:0000259" key="17">
    <source>
        <dbReference type="PROSITE" id="PS51217"/>
    </source>
</evidence>
<dbReference type="InterPro" id="IPR038726">
    <property type="entry name" value="PDDEXK_AddAB-type"/>
</dbReference>
<dbReference type="Gene3D" id="3.40.50.300">
    <property type="entry name" value="P-loop containing nucleotide triphosphate hydrolases"/>
    <property type="match status" value="4"/>
</dbReference>
<keyword evidence="3 13" id="KW-0227">DNA damage</keyword>
<evidence type="ECO:0000256" key="8">
    <source>
        <dbReference type="ARBA" id="ARBA00023125"/>
    </source>
</evidence>
<keyword evidence="19" id="KW-1185">Reference proteome</keyword>
<dbReference type="InterPro" id="IPR014016">
    <property type="entry name" value="UvrD-like_ATP-bd"/>
</dbReference>
<dbReference type="GO" id="GO:0005829">
    <property type="term" value="C:cytosol"/>
    <property type="evidence" value="ECO:0007669"/>
    <property type="project" value="TreeGrafter"/>
</dbReference>
<evidence type="ECO:0000256" key="7">
    <source>
        <dbReference type="ARBA" id="ARBA00022840"/>
    </source>
</evidence>
<accession>A0A0K2LC88</accession>
<dbReference type="GO" id="GO:0005524">
    <property type="term" value="F:ATP binding"/>
    <property type="evidence" value="ECO:0007669"/>
    <property type="project" value="UniProtKB-UniRule"/>
</dbReference>
<keyword evidence="4 13" id="KW-0378">Hydrolase</keyword>
<sequence>MPKWTADQKKAIEHRGHDILVSAAAGSGKTTILIERILRELIGDEDHQPEDIEHLLVVTFTEAAAQEMKEKLLRALKKEVNKTQDSEIKHHLQKQIYHVPMANISTIHAFCLSVIKKFYYVIDLDPNFRLLSDDTEKSIIQEQAYDLIRDEYYSKDDADFIDLTNNFTNDRSDDGLKDVIFKTYDFAITNRDTDTWLDNLVTPYQFKDSFIETDFYKQEFLPQIKQRLEDLRQYNRETVDFVGNDELANSYMPVLRERDEKIGHLEESMSQMSYQELREELMTFKIDAKKDKVGKADKEGKDDTLMKAAGKMASNFTTRRNKLIEDYFMRSEDEINQSLRDAEGLINKLVEVERRFIKKFDDLKTNSHVLDFNDLEHKAVDILNGAVDGRKIAQEFYQNKFNELMIDEYQDVNEMQDRIVDLLSCDSNHRFMVGDIKQSIYGFRQAAPRLFTEKYDRFQRDDNDAELVQLSKNFRSSKAVDDFVNQIFTRIFDKQIGDIDYDEKAKLVTGTSFPDSVDTENEFNVYLAPDDEDDGEEPTDELNEESLSNQAEISKRQTLISAAATKIQSLISSGFEIYDSKMDKDTEAEKIRPLKYSDIAILARTRDNNTDIVSYFSKVNVPVMVTDAQNYFQTTELQIMMAMLNIVDNPYQDIPLVAVLRSPIVGLNEEELAEIRLVDKRNMYYTAIQKYLNQEDANEHIQNKLKSFLLQLENYRDFANKNSIARLIWKIYQETGLLEYVSGMPGGKQRAANLHALYQRANAYEENNFKGLHQFISFIQRMQDLDKDLAQPNSIEANDDTVKVMTVHGSKGLEFPIVMYLDMSKNFNMMDVNSNTVFDAQKGIGITLADNETRLQYRTMQRGVISNQKKISTVSEEMRLLYVALTRAKQKLIMFGFAKDESKLFQAFDKPATGGLLNASARLGANNFQNLVGMSTLNGVDTEEYYDDEIKLRFNVIPVAATTNQAKEIIIPKAAPEPINETFKKSVSGILDFKYPYQESVETTAYQSVSEIKGLFADPDDENMAEDLLEDRYRYNLGSFDKPQFLTQSKKVTNTEVGSATHLVLQKISIEKTPTVVDFDELIQDLVNQKLLTDELAEKIDRQGLADFYQSDLGQLIVQNHERVSREFPCSILMPAEKLFKTDIKDYSTNDKILVHGIIDGVIELDSGITIFDYKTDHVTAENHSELISKYSGQVNLYAEAISAIKNQPVEGKYLYFLKTNEAVSL</sequence>
<dbReference type="GO" id="GO:0000724">
    <property type="term" value="P:double-strand break repair via homologous recombination"/>
    <property type="evidence" value="ECO:0007669"/>
    <property type="project" value="UniProtKB-UniRule"/>
</dbReference>
<dbReference type="GO" id="GO:0008408">
    <property type="term" value="F:3'-5' exonuclease activity"/>
    <property type="evidence" value="ECO:0007669"/>
    <property type="project" value="UniProtKB-UniRule"/>
</dbReference>
<dbReference type="InterPro" id="IPR011604">
    <property type="entry name" value="PDDEXK-like_dom_sf"/>
</dbReference>
<dbReference type="CDD" id="cd17932">
    <property type="entry name" value="DEXQc_UvrD"/>
    <property type="match status" value="1"/>
</dbReference>
<organism evidence="18 19">
    <name type="scientific">Companilactobacillus heilongjiangensis</name>
    <dbReference type="NCBI Taxonomy" id="1074467"/>
    <lineage>
        <taxon>Bacteria</taxon>
        <taxon>Bacillati</taxon>
        <taxon>Bacillota</taxon>
        <taxon>Bacilli</taxon>
        <taxon>Lactobacillales</taxon>
        <taxon>Lactobacillaceae</taxon>
        <taxon>Companilactobacillus</taxon>
    </lineage>
</organism>
<dbReference type="NCBIfam" id="TIGR02785">
    <property type="entry name" value="addA_Gpos"/>
    <property type="match status" value="1"/>
</dbReference>
<feature type="domain" description="UvrD-like helicase ATP-binding" evidence="16">
    <location>
        <begin position="2"/>
        <end position="477"/>
    </location>
</feature>
<evidence type="ECO:0000256" key="12">
    <source>
        <dbReference type="ARBA" id="ARBA00048988"/>
    </source>
</evidence>
<dbReference type="PANTHER" id="PTHR11070:SF48">
    <property type="entry name" value="ATP-DEPENDENT HELICASE_NUCLEASE SUBUNIT A"/>
    <property type="match status" value="1"/>
</dbReference>
<gene>
    <name evidence="13" type="primary">addA</name>
    <name evidence="18" type="ORF">JP39_05825</name>
</gene>
<keyword evidence="9 13" id="KW-0234">DNA repair</keyword>
<evidence type="ECO:0000256" key="4">
    <source>
        <dbReference type="ARBA" id="ARBA00022801"/>
    </source>
</evidence>
<evidence type="ECO:0000256" key="6">
    <source>
        <dbReference type="ARBA" id="ARBA00022839"/>
    </source>
</evidence>
<protein>
    <recommendedName>
        <fullName evidence="13">ATP-dependent helicase/nuclease subunit A</fullName>
        <ecNumber evidence="13">3.1.-.-</ecNumber>
        <ecNumber evidence="13">5.6.2.4</ecNumber>
    </recommendedName>
    <alternativeName>
        <fullName evidence="13">ATP-dependent helicase/nuclease AddA</fullName>
    </alternativeName>
    <alternativeName>
        <fullName evidence="13">DNA 3'-5' helicase AddA</fullName>
    </alternativeName>
</protein>
<feature type="binding site" evidence="14">
    <location>
        <begin position="23"/>
        <end position="30"/>
    </location>
    <ligand>
        <name>ATP</name>
        <dbReference type="ChEBI" id="CHEBI:30616"/>
    </ligand>
</feature>
<dbReference type="HAMAP" id="MF_01451">
    <property type="entry name" value="AddA"/>
    <property type="match status" value="1"/>
</dbReference>
<dbReference type="EMBL" id="CP012559">
    <property type="protein sequence ID" value="ALB28917.1"/>
    <property type="molecule type" value="Genomic_DNA"/>
</dbReference>
<dbReference type="PROSITE" id="PS51217">
    <property type="entry name" value="UVRD_HELICASE_CTER"/>
    <property type="match status" value="1"/>
</dbReference>
<evidence type="ECO:0000256" key="3">
    <source>
        <dbReference type="ARBA" id="ARBA00022763"/>
    </source>
</evidence>
<dbReference type="KEGG" id="lhi:JP39_05825"/>
<keyword evidence="10 13" id="KW-0413">Isomerase</keyword>
<evidence type="ECO:0000313" key="18">
    <source>
        <dbReference type="EMBL" id="ALB28917.1"/>
    </source>
</evidence>
<comment type="subunit">
    <text evidence="13">Heterodimer of AddA and AddB/RexB.</text>
</comment>
<evidence type="ECO:0000313" key="19">
    <source>
        <dbReference type="Proteomes" id="UP000061546"/>
    </source>
</evidence>
<keyword evidence="5 13" id="KW-0347">Helicase</keyword>
<dbReference type="AlphaFoldDB" id="A0A0K2LC88"/>
<evidence type="ECO:0000256" key="15">
    <source>
        <dbReference type="SAM" id="MobiDB-lite"/>
    </source>
</evidence>
<dbReference type="EC" id="5.6.2.4" evidence="13"/>
<comment type="cofactor">
    <cofactor evidence="13">
        <name>Mg(2+)</name>
        <dbReference type="ChEBI" id="CHEBI:18420"/>
    </cofactor>
</comment>
<dbReference type="Pfam" id="PF00580">
    <property type="entry name" value="UvrD-helicase"/>
    <property type="match status" value="1"/>
</dbReference>
<dbReference type="EC" id="3.1.-.-" evidence="13"/>
<keyword evidence="8 13" id="KW-0238">DNA-binding</keyword>
<feature type="compositionally biased region" description="Acidic residues" evidence="15">
    <location>
        <begin position="529"/>
        <end position="544"/>
    </location>
</feature>
<keyword evidence="1 13" id="KW-0540">Nuclease</keyword>
<evidence type="ECO:0000256" key="11">
    <source>
        <dbReference type="ARBA" id="ARBA00034617"/>
    </source>
</evidence>
<dbReference type="PROSITE" id="PS51198">
    <property type="entry name" value="UVRD_HELICASE_ATP_BIND"/>
    <property type="match status" value="1"/>
</dbReference>